<accession>A0A8J1ITT3</accession>
<proteinExistence type="inferred from homology"/>
<feature type="disulfide bond" evidence="17">
    <location>
        <begin position="676"/>
        <end position="685"/>
    </location>
</feature>
<evidence type="ECO:0000256" key="17">
    <source>
        <dbReference type="PIRSR" id="PIRSR002512-1"/>
    </source>
</evidence>
<evidence type="ECO:0000256" key="11">
    <source>
        <dbReference type="ARBA" id="ARBA00022889"/>
    </source>
</evidence>
<feature type="disulfide bond" evidence="17">
    <location>
        <begin position="682"/>
        <end position="751"/>
    </location>
</feature>
<keyword evidence="10" id="KW-0460">Magnesium</keyword>
<dbReference type="InterPro" id="IPR040622">
    <property type="entry name" value="EGF_integrin_1"/>
</dbReference>
<dbReference type="SUPFAM" id="SSF57196">
    <property type="entry name" value="EGF/Laminin"/>
    <property type="match status" value="2"/>
</dbReference>
<feature type="disulfide bond" evidence="17">
    <location>
        <begin position="90"/>
        <end position="100"/>
    </location>
</feature>
<dbReference type="InterPro" id="IPR002369">
    <property type="entry name" value="Integrin_bsu_VWA"/>
</dbReference>
<keyword evidence="8" id="KW-0677">Repeat</keyword>
<evidence type="ECO:0000256" key="4">
    <source>
        <dbReference type="ARBA" id="ARBA00022536"/>
    </source>
</evidence>
<dbReference type="Gene3D" id="2.60.40.1510">
    <property type="entry name" value="ntegrin, alpha v. Chain A, domain 3"/>
    <property type="match status" value="1"/>
</dbReference>
<dbReference type="Pfam" id="PF07965">
    <property type="entry name" value="Integrin_B_tail"/>
    <property type="match status" value="1"/>
</dbReference>
<feature type="disulfide bond" evidence="17">
    <location>
        <begin position="477"/>
        <end position="718"/>
    </location>
</feature>
<feature type="disulfide bond" evidence="17">
    <location>
        <begin position="613"/>
        <end position="644"/>
    </location>
</feature>
<feature type="disulfide bond" evidence="17">
    <location>
        <begin position="618"/>
        <end position="627"/>
    </location>
</feature>
<dbReference type="FunFam" id="2.10.25.10:FF:000076">
    <property type="entry name" value="Integrin beta"/>
    <property type="match status" value="1"/>
</dbReference>
<evidence type="ECO:0000313" key="25">
    <source>
        <dbReference type="RefSeq" id="XP_031749002.1"/>
    </source>
</evidence>
<feature type="disulfide bond" evidence="17">
    <location>
        <begin position="502"/>
        <end position="506"/>
    </location>
</feature>
<feature type="disulfide bond" evidence="17">
    <location>
        <begin position="103"/>
        <end position="119"/>
    </location>
</feature>
<dbReference type="SMART" id="SM00423">
    <property type="entry name" value="PSI"/>
    <property type="match status" value="2"/>
</dbReference>
<evidence type="ECO:0000259" key="20">
    <source>
        <dbReference type="SMART" id="SM00187"/>
    </source>
</evidence>
<feature type="disulfide bond" evidence="17">
    <location>
        <begin position="669"/>
        <end position="672"/>
    </location>
</feature>
<evidence type="ECO:0000256" key="16">
    <source>
        <dbReference type="ARBA" id="ARBA00023180"/>
    </source>
</evidence>
<dbReference type="SUPFAM" id="SSF69687">
    <property type="entry name" value="Integrin beta tail domain"/>
    <property type="match status" value="1"/>
</dbReference>
<keyword evidence="24" id="KW-1185">Reference proteome</keyword>
<keyword evidence="3" id="KW-1003">Cell membrane</keyword>
<feature type="disulfide bond" evidence="17">
    <location>
        <begin position="82"/>
        <end position="504"/>
    </location>
</feature>
<reference evidence="25" key="1">
    <citation type="submission" date="2025-08" db="UniProtKB">
        <authorList>
            <consortium name="RefSeq"/>
        </authorList>
    </citation>
    <scope>IDENTIFICATION</scope>
    <source>
        <strain evidence="25">Nigerian</strain>
        <tissue evidence="25">Liver and blood</tissue>
    </source>
</reference>
<feature type="disulfide bond" evidence="17">
    <location>
        <begin position="444"/>
        <end position="457"/>
    </location>
</feature>
<evidence type="ECO:0000313" key="24">
    <source>
        <dbReference type="Proteomes" id="UP000008143"/>
    </source>
</evidence>
<feature type="domain" description="Integrin beta subunit cytoplasmic" evidence="22">
    <location>
        <begin position="780"/>
        <end position="826"/>
    </location>
</feature>
<feature type="disulfide bond" evidence="17">
    <location>
        <begin position="568"/>
        <end position="573"/>
    </location>
</feature>
<feature type="disulfide bond" evidence="17">
    <location>
        <begin position="657"/>
        <end position="666"/>
    </location>
</feature>
<keyword evidence="16" id="KW-0325">Glycoprotein</keyword>
<dbReference type="FunFam" id="3.30.1680.10:FF:000012">
    <property type="entry name" value="Integrin beta"/>
    <property type="match status" value="1"/>
</dbReference>
<dbReference type="PIRSF" id="PIRSF002512">
    <property type="entry name" value="Integrin_B"/>
    <property type="match status" value="1"/>
</dbReference>
<feature type="domain" description="PSI" evidence="21">
    <location>
        <begin position="675"/>
        <end position="719"/>
    </location>
</feature>
<keyword evidence="4" id="KW-0245">EGF-like domain</keyword>
<dbReference type="GO" id="GO:0033627">
    <property type="term" value="P:cell adhesion mediated by integrin"/>
    <property type="evidence" value="ECO:0000318"/>
    <property type="project" value="GO_Central"/>
</dbReference>
<dbReference type="GO" id="GO:0030593">
    <property type="term" value="P:neutrophil chemotaxis"/>
    <property type="evidence" value="ECO:0000318"/>
    <property type="project" value="GO_Central"/>
</dbReference>
<dbReference type="FunFam" id="3.40.50.410:FF:000002">
    <property type="entry name" value="Integrin beta"/>
    <property type="match status" value="1"/>
</dbReference>
<dbReference type="Pfam" id="PF07974">
    <property type="entry name" value="EGF_2"/>
    <property type="match status" value="1"/>
</dbReference>
<dbReference type="GO" id="GO:0007160">
    <property type="term" value="P:cell-matrix adhesion"/>
    <property type="evidence" value="ECO:0000318"/>
    <property type="project" value="GO_Central"/>
</dbReference>
<dbReference type="InterPro" id="IPR057073">
    <property type="entry name" value="EGF_integrin_2"/>
</dbReference>
<protein>
    <recommendedName>
        <fullName evidence="18">Integrin beta</fullName>
    </recommendedName>
</protein>
<dbReference type="AlphaFoldDB" id="A0A8J1ITT3"/>
<dbReference type="InterPro" id="IPR032695">
    <property type="entry name" value="Integrin_dom_sf"/>
</dbReference>
<dbReference type="SUPFAM" id="SSF69179">
    <property type="entry name" value="Integrin domains"/>
    <property type="match status" value="1"/>
</dbReference>
<feature type="disulfide bond" evidence="17">
    <location>
        <begin position="652"/>
        <end position="697"/>
    </location>
</feature>
<dbReference type="InterPro" id="IPR036465">
    <property type="entry name" value="vWFA_dom_sf"/>
</dbReference>
<dbReference type="SUPFAM" id="SSF103575">
    <property type="entry name" value="Plexin repeat"/>
    <property type="match status" value="1"/>
</dbReference>
<dbReference type="Xenbase" id="XB-GENE-988513">
    <property type="gene designation" value="itgb2"/>
</dbReference>
<dbReference type="RefSeq" id="XP_031749002.1">
    <property type="nucleotide sequence ID" value="XM_031893142.1"/>
</dbReference>
<evidence type="ECO:0000256" key="13">
    <source>
        <dbReference type="ARBA" id="ARBA00023037"/>
    </source>
</evidence>
<feature type="disulfide bond" evidence="17">
    <location>
        <begin position="650"/>
        <end position="655"/>
    </location>
</feature>
<dbReference type="Pfam" id="PF08725">
    <property type="entry name" value="Integrin_b_cyt"/>
    <property type="match status" value="1"/>
</dbReference>
<evidence type="ECO:0000256" key="12">
    <source>
        <dbReference type="ARBA" id="ARBA00022989"/>
    </source>
</evidence>
<dbReference type="Proteomes" id="UP000008143">
    <property type="component" value="Chromosome 9"/>
</dbReference>
<feature type="transmembrane region" description="Helical" evidence="19">
    <location>
        <begin position="757"/>
        <end position="779"/>
    </location>
</feature>
<dbReference type="GO" id="GO:0008305">
    <property type="term" value="C:integrin complex"/>
    <property type="evidence" value="ECO:0000318"/>
    <property type="project" value="GO_Central"/>
</dbReference>
<dbReference type="InterPro" id="IPR016201">
    <property type="entry name" value="PSI"/>
</dbReference>
<dbReference type="GO" id="GO:0009986">
    <property type="term" value="C:cell surface"/>
    <property type="evidence" value="ECO:0000318"/>
    <property type="project" value="GO_Central"/>
</dbReference>
<dbReference type="GO" id="GO:0005925">
    <property type="term" value="C:focal adhesion"/>
    <property type="evidence" value="ECO:0000318"/>
    <property type="project" value="GO_Central"/>
</dbReference>
<evidence type="ECO:0000259" key="22">
    <source>
        <dbReference type="SMART" id="SM01241"/>
    </source>
</evidence>
<dbReference type="InterPro" id="IPR012896">
    <property type="entry name" value="Integrin_bsu_tail"/>
</dbReference>
<feature type="disulfide bond" evidence="17">
    <location>
        <begin position="523"/>
        <end position="562"/>
    </location>
</feature>
<dbReference type="InterPro" id="IPR057243">
    <property type="entry name" value="Integrin_I-EGF_CS"/>
</dbReference>
<dbReference type="FunFam" id="2.10.25.10:FF:000995">
    <property type="entry name" value="Integrin beta"/>
    <property type="match status" value="1"/>
</dbReference>
<feature type="domain" description="Integrin beta subunit VWA" evidence="20">
    <location>
        <begin position="89"/>
        <end position="504"/>
    </location>
</feature>
<evidence type="ECO:0000256" key="3">
    <source>
        <dbReference type="ARBA" id="ARBA00022475"/>
    </source>
</evidence>
<keyword evidence="9" id="KW-0106">Calcium</keyword>
<evidence type="ECO:0000256" key="1">
    <source>
        <dbReference type="ARBA" id="ARBA00004251"/>
    </source>
</evidence>
<feature type="disulfide bond" evidence="17">
    <location>
        <begin position="528"/>
        <end position="537"/>
    </location>
</feature>
<evidence type="ECO:0000256" key="5">
    <source>
        <dbReference type="ARBA" id="ARBA00022692"/>
    </source>
</evidence>
<feature type="disulfide bond" evidence="17">
    <location>
        <begin position="629"/>
        <end position="636"/>
    </location>
</feature>
<keyword evidence="11 18" id="KW-0130">Cell adhesion</keyword>
<feature type="disulfide bond" evidence="17">
    <location>
        <begin position="575"/>
        <end position="590"/>
    </location>
</feature>
<gene>
    <name evidence="25 26" type="primary">itgb2</name>
</gene>
<feature type="disulfide bond" evidence="17">
    <location>
        <begin position="592"/>
        <end position="597"/>
    </location>
</feature>
<keyword evidence="5 18" id="KW-0812">Transmembrane</keyword>
<sequence>MGIVQDLCHTFYLGAVINGTYFLSHQSQAWTWPVIWEYSKRALEKDSGTAPEHEEMRWTYLILVVQYVLFIFPTVTATSKVCTKFKVSNCNECIQSGPFCAWCKQPNFTSAGEPDSVRCDTDEVLGKRGCKEVDIVYHDSRSVVKDRTRLSDRVQLTPREISLQLRPGKAAEFDVTFRRAQGYPVDLYYLMDLSYSMNDDLQNVKNLGSNLLEALNKITTSAQIGFGSFVDKTVLPFVNTHPEKLKNPCPERNENCQPPFAFKHILKLTEDGKQFQDQVGKQGISGNLDAPEGGLDAMMQVAVCGDKIGWRNVTRLLVYATDDGFHIAGDGKLASILIPNDGQCHLEDNLYKRSNEFDYPSVGQLAQKLSENNIQAVFAVTSNMVQTYRNLSKLIPKSVVGELSSDSRNVVQLITDAYQALSSEVILDHGTTPDFLEILYDSLCPGDIKENQLKGMCSNVKIGEEIKFKVKVTASKCLQDQSFAIRPLGFTDTLTVSVRTLCDCECDETPRPGDCNSNGTIKCGICSCNEGFVGKNCECVTGGKTSQELEQSCKKENGSAVCSGAGDCICGQCTCHTNEDTSKKIYGQYCQCDNWNCELFEGRLCAGQGTCDCGVCRCNEGYEGSACQCKRSTSNCKNAKGSVCSGRGKCECNNCICKPGYLQPHCESCPGCPSPCSKFGPCVECYINQEDGSTQNCSHLCPGVKAERVEELKRETVCKEKDSSNCWMQYVIVEDDGEDKFTITYTLKRECPEAPNFVAIVGGTTAGVILIGMACLIIWKIITEIKDRNEYNRFEKERQNCKWNQASNPLYHKATTTVQNPNFSGE</sequence>
<dbReference type="CTD" id="3689"/>
<feature type="disulfide bond" evidence="17">
    <location>
        <begin position="249"/>
        <end position="256"/>
    </location>
</feature>
<dbReference type="SMART" id="SM01241">
    <property type="entry name" value="Integrin_b_cyt"/>
    <property type="match status" value="1"/>
</dbReference>
<dbReference type="InterPro" id="IPR014836">
    <property type="entry name" value="Integrin_bsu_cyt_dom"/>
</dbReference>
<evidence type="ECO:0000256" key="14">
    <source>
        <dbReference type="ARBA" id="ARBA00023136"/>
    </source>
</evidence>
<evidence type="ECO:0000256" key="18">
    <source>
        <dbReference type="RuleBase" id="RU000633"/>
    </source>
</evidence>
<dbReference type="GO" id="GO:0007159">
    <property type="term" value="P:leukocyte cell-cell adhesion"/>
    <property type="evidence" value="ECO:0000318"/>
    <property type="project" value="GO_Central"/>
</dbReference>
<dbReference type="PROSITE" id="PS00243">
    <property type="entry name" value="I_EGF_1"/>
    <property type="match status" value="1"/>
</dbReference>
<dbReference type="GO" id="GO:0019901">
    <property type="term" value="F:protein kinase binding"/>
    <property type="evidence" value="ECO:0000318"/>
    <property type="project" value="GO_Central"/>
</dbReference>
<dbReference type="AGR" id="Xenbase:XB-GENE-988513"/>
<dbReference type="InterPro" id="IPR015812">
    <property type="entry name" value="Integrin_bsu"/>
</dbReference>
<dbReference type="OMA" id="TNCECQC"/>
<feature type="disulfide bond" evidence="17">
    <location>
        <begin position="93"/>
        <end position="130"/>
    </location>
</feature>
<dbReference type="SMART" id="SM00187">
    <property type="entry name" value="INB"/>
    <property type="match status" value="1"/>
</dbReference>
<keyword evidence="6" id="KW-0479">Metal-binding</keyword>
<dbReference type="GeneID" id="100492659"/>
<evidence type="ECO:0000256" key="7">
    <source>
        <dbReference type="ARBA" id="ARBA00022729"/>
    </source>
</evidence>
<dbReference type="GO" id="GO:0001540">
    <property type="term" value="F:amyloid-beta binding"/>
    <property type="evidence" value="ECO:0000318"/>
    <property type="project" value="GO_Central"/>
</dbReference>
<evidence type="ECO:0000259" key="23">
    <source>
        <dbReference type="SMART" id="SM01242"/>
    </source>
</evidence>
<dbReference type="SUPFAM" id="SSF53300">
    <property type="entry name" value="vWA-like"/>
    <property type="match status" value="1"/>
</dbReference>
<feature type="disulfide bond" evidence="17">
    <location>
        <begin position="539"/>
        <end position="553"/>
    </location>
</feature>
<evidence type="ECO:0000256" key="19">
    <source>
        <dbReference type="SAM" id="Phobius"/>
    </source>
</evidence>
<dbReference type="Pfam" id="PF00362">
    <property type="entry name" value="Integrin_beta"/>
    <property type="match status" value="1"/>
</dbReference>
<dbReference type="Pfam" id="PF18372">
    <property type="entry name" value="I-EGF_1"/>
    <property type="match status" value="1"/>
</dbReference>
<dbReference type="Gene3D" id="3.30.1680.10">
    <property type="entry name" value="ligand-binding face of the semaphorins, domain 2"/>
    <property type="match status" value="1"/>
</dbReference>
<dbReference type="OrthoDB" id="410592at2759"/>
<dbReference type="InterPro" id="IPR033760">
    <property type="entry name" value="Integrin_beta_N"/>
</dbReference>
<dbReference type="PANTHER" id="PTHR10082:SF15">
    <property type="entry name" value="INTEGRIN BETA-2"/>
    <property type="match status" value="1"/>
</dbReference>
<evidence type="ECO:0000256" key="10">
    <source>
        <dbReference type="ARBA" id="ARBA00022842"/>
    </source>
</evidence>
<dbReference type="InterPro" id="IPR036349">
    <property type="entry name" value="Integrin_bsu_tail_dom_sf"/>
</dbReference>
<feature type="disulfide bond" evidence="17">
    <location>
        <begin position="570"/>
        <end position="605"/>
    </location>
</feature>
<dbReference type="SMART" id="SM01242">
    <property type="entry name" value="Integrin_B_tail"/>
    <property type="match status" value="1"/>
</dbReference>
<keyword evidence="15 17" id="KW-1015">Disulfide bond</keyword>
<dbReference type="GO" id="GO:0007229">
    <property type="term" value="P:integrin-mediated signaling pathway"/>
    <property type="evidence" value="ECO:0000318"/>
    <property type="project" value="GO_Central"/>
</dbReference>
<evidence type="ECO:0000256" key="15">
    <source>
        <dbReference type="ARBA" id="ARBA00023157"/>
    </source>
</evidence>
<dbReference type="Gene3D" id="3.40.50.410">
    <property type="entry name" value="von Willebrand factor, type A domain"/>
    <property type="match status" value="1"/>
</dbReference>
<dbReference type="PROSITE" id="PS52047">
    <property type="entry name" value="I_EGF_2"/>
    <property type="match status" value="3"/>
</dbReference>
<keyword evidence="7" id="KW-0732">Signal</keyword>
<organism evidence="24 25">
    <name type="scientific">Xenopus tropicalis</name>
    <name type="common">Western clawed frog</name>
    <name type="synonym">Silurana tropicalis</name>
    <dbReference type="NCBI Taxonomy" id="8364"/>
    <lineage>
        <taxon>Eukaryota</taxon>
        <taxon>Metazoa</taxon>
        <taxon>Chordata</taxon>
        <taxon>Craniata</taxon>
        <taxon>Vertebrata</taxon>
        <taxon>Euteleostomi</taxon>
        <taxon>Amphibia</taxon>
        <taxon>Batrachia</taxon>
        <taxon>Anura</taxon>
        <taxon>Pipoidea</taxon>
        <taxon>Pipidae</taxon>
        <taxon>Xenopodinae</taxon>
        <taxon>Xenopus</taxon>
        <taxon>Silurana</taxon>
    </lineage>
</organism>
<dbReference type="Pfam" id="PF17205">
    <property type="entry name" value="PSI_integrin"/>
    <property type="match status" value="1"/>
</dbReference>
<keyword evidence="12 19" id="KW-1133">Transmembrane helix</keyword>
<keyword evidence="13 18" id="KW-0401">Integrin</keyword>
<evidence type="ECO:0000256" key="8">
    <source>
        <dbReference type="ARBA" id="ARBA00022737"/>
    </source>
</evidence>
<feature type="disulfide bond" evidence="17">
    <location>
        <begin position="611"/>
        <end position="616"/>
    </location>
</feature>
<evidence type="ECO:0000256" key="2">
    <source>
        <dbReference type="ARBA" id="ARBA00007449"/>
    </source>
</evidence>
<keyword evidence="14 19" id="KW-0472">Membrane</keyword>
<evidence type="ECO:0000313" key="26">
    <source>
        <dbReference type="Xenbase" id="XB-GENE-988513"/>
    </source>
</evidence>
<feature type="domain" description="Integrin beta subunit tail" evidence="23">
    <location>
        <begin position="676"/>
        <end position="756"/>
    </location>
</feature>
<name>A0A8J1ITT3_XENTR</name>
<evidence type="ECO:0000256" key="9">
    <source>
        <dbReference type="ARBA" id="ARBA00022837"/>
    </source>
</evidence>
<evidence type="ECO:0000256" key="6">
    <source>
        <dbReference type="ARBA" id="ARBA00022723"/>
    </source>
</evidence>
<dbReference type="PRINTS" id="PR01186">
    <property type="entry name" value="INTEGRINB"/>
</dbReference>
<evidence type="ECO:0000259" key="21">
    <source>
        <dbReference type="SMART" id="SM00423"/>
    </source>
</evidence>
<comment type="subcellular location">
    <subcellularLocation>
        <location evidence="1 18">Cell membrane</location>
        <topology evidence="1 18">Single-pass type I membrane protein</topology>
    </subcellularLocation>
</comment>
<dbReference type="Gene3D" id="2.10.25.10">
    <property type="entry name" value="Laminin"/>
    <property type="match status" value="4"/>
</dbReference>
<dbReference type="Pfam" id="PF23105">
    <property type="entry name" value="EGF_integrin"/>
    <property type="match status" value="1"/>
</dbReference>
<dbReference type="Gene3D" id="1.20.5.100">
    <property type="entry name" value="Cytochrome c1, transmembrane anchor, C-terminal"/>
    <property type="match status" value="1"/>
</dbReference>
<dbReference type="PANTHER" id="PTHR10082">
    <property type="entry name" value="INTEGRIN BETA SUBUNIT"/>
    <property type="match status" value="1"/>
</dbReference>
<dbReference type="InterPro" id="IPR013111">
    <property type="entry name" value="EGF_extracell"/>
</dbReference>
<feature type="disulfide bond" evidence="17">
    <location>
        <begin position="304"/>
        <end position="344"/>
    </location>
</feature>
<feature type="disulfide bond" evidence="17">
    <location>
        <begin position="701"/>
        <end position="726"/>
    </location>
</feature>
<dbReference type="GO" id="GO:0046872">
    <property type="term" value="F:metal ion binding"/>
    <property type="evidence" value="ECO:0007669"/>
    <property type="project" value="UniProtKB-KW"/>
</dbReference>
<feature type="domain" description="PSI" evidence="21">
    <location>
        <begin position="81"/>
        <end position="131"/>
    </location>
</feature>
<dbReference type="GO" id="GO:0005178">
    <property type="term" value="F:integrin binding"/>
    <property type="evidence" value="ECO:0000318"/>
    <property type="project" value="GO_Central"/>
</dbReference>
<comment type="similarity">
    <text evidence="2 18">Belongs to the integrin beta chain family.</text>
</comment>
<dbReference type="FunFam" id="1.20.5.100:FF:000008">
    <property type="entry name" value="Integrin beta"/>
    <property type="match status" value="1"/>
</dbReference>